<organism evidence="1 2">
    <name type="scientific">Butyrivibrio proteoclasticus</name>
    <dbReference type="NCBI Taxonomy" id="43305"/>
    <lineage>
        <taxon>Bacteria</taxon>
        <taxon>Bacillati</taxon>
        <taxon>Bacillota</taxon>
        <taxon>Clostridia</taxon>
        <taxon>Lachnospirales</taxon>
        <taxon>Lachnospiraceae</taxon>
        <taxon>Butyrivibrio</taxon>
    </lineage>
</organism>
<accession>A0A1I5XWU6</accession>
<sequence length="122" mass="14284">MNEKIDFGTIVLILDKFEIFTQGVNYYFRYYNFEITPMCGGYALNEIIKYLENNLCKFDSDPLVKNTCITYANVLTTARNNILREIGKAAKKDSNIRNSIKYFKNYLIREGVLRVENGICYF</sequence>
<dbReference type="AlphaFoldDB" id="A0A1I5XWU6"/>
<dbReference type="EMBL" id="FOXO01000038">
    <property type="protein sequence ID" value="SFQ36423.1"/>
    <property type="molecule type" value="Genomic_DNA"/>
</dbReference>
<dbReference type="Proteomes" id="UP000182624">
    <property type="component" value="Unassembled WGS sequence"/>
</dbReference>
<keyword evidence="2" id="KW-1185">Reference proteome</keyword>
<reference evidence="2" key="1">
    <citation type="submission" date="2016-10" db="EMBL/GenBank/DDBJ databases">
        <authorList>
            <person name="Varghese N."/>
            <person name="Submissions S."/>
        </authorList>
    </citation>
    <scope>NUCLEOTIDE SEQUENCE [LARGE SCALE GENOMIC DNA]</scope>
    <source>
        <strain evidence="2">P18</strain>
    </source>
</reference>
<dbReference type="RefSeq" id="WP_074891553.1">
    <property type="nucleotide sequence ID" value="NZ_FOXO01000038.1"/>
</dbReference>
<evidence type="ECO:0000313" key="2">
    <source>
        <dbReference type="Proteomes" id="UP000182624"/>
    </source>
</evidence>
<name>A0A1I5XWU6_9FIRM</name>
<protein>
    <submittedName>
        <fullName evidence="1">Uncharacterized protein</fullName>
    </submittedName>
</protein>
<proteinExistence type="predicted"/>
<gene>
    <name evidence="1" type="ORF">SAMN04487928_13817</name>
</gene>
<evidence type="ECO:0000313" key="1">
    <source>
        <dbReference type="EMBL" id="SFQ36423.1"/>
    </source>
</evidence>